<dbReference type="SUPFAM" id="SSF143880">
    <property type="entry name" value="NE0471 N-terminal domain-like"/>
    <property type="match status" value="1"/>
</dbReference>
<proteinExistence type="predicted"/>
<dbReference type="InterPro" id="IPR036782">
    <property type="entry name" value="NE0471-like_N"/>
</dbReference>
<reference evidence="2" key="2">
    <citation type="submission" date="2020-06" db="EMBL/GenBank/DDBJ databases">
        <title>Genomic insights into acetone-butanol-ethanol (ABE) fermentation by sequencing solventogenic clostridia strains.</title>
        <authorList>
            <person name="Brown S."/>
        </authorList>
    </citation>
    <scope>NUCLEOTIDE SEQUENCE</scope>
    <source>
        <strain evidence="2">DJ123</strain>
    </source>
</reference>
<accession>A0A1S8P4K0</accession>
<dbReference type="Pfam" id="PF10387">
    <property type="entry name" value="DUF2442"/>
    <property type="match status" value="1"/>
</dbReference>
<organism evidence="1 3">
    <name type="scientific">Clostridium beijerinckii</name>
    <name type="common">Clostridium MP</name>
    <dbReference type="NCBI Taxonomy" id="1520"/>
    <lineage>
        <taxon>Bacteria</taxon>
        <taxon>Bacillati</taxon>
        <taxon>Bacillota</taxon>
        <taxon>Clostridia</taxon>
        <taxon>Eubacteriales</taxon>
        <taxon>Clostridiaceae</taxon>
        <taxon>Clostridium</taxon>
    </lineage>
</organism>
<dbReference type="InterPro" id="IPR018841">
    <property type="entry name" value="DUF2442"/>
</dbReference>
<reference evidence="1 3" key="1">
    <citation type="submission" date="2020-04" db="EMBL/GenBank/DDBJ databases">
        <authorList>
            <person name="Hitch T.C.A."/>
            <person name="Wylensek D."/>
            <person name="Clavel T."/>
        </authorList>
    </citation>
    <scope>NUCLEOTIDE SEQUENCE [LARGE SCALE GENOMIC DNA]</scope>
    <source>
        <strain evidence="1 3">WB01_NA02</strain>
    </source>
</reference>
<evidence type="ECO:0000313" key="2">
    <source>
        <dbReference type="EMBL" id="NSB16545.1"/>
    </source>
</evidence>
<gene>
    <name evidence="2" type="ORF">BCD95_004804</name>
    <name evidence="1" type="ORF">HF849_09700</name>
</gene>
<name>A0A1S8P4K0_CLOBE</name>
<dbReference type="AlphaFoldDB" id="A0A1S8P4K0"/>
<comment type="caution">
    <text evidence="1">The sequence shown here is derived from an EMBL/GenBank/DDBJ whole genome shotgun (WGS) entry which is preliminary data.</text>
</comment>
<dbReference type="EMBL" id="JABAGD010000014">
    <property type="protein sequence ID" value="NMF05029.1"/>
    <property type="molecule type" value="Genomic_DNA"/>
</dbReference>
<sequence>MNNPKIKKIKIDSQQYILIVLFDNGILKEIDFKEKLQDDFYSDLKNKMLFEQAQVDIGGYGVSWNEDIDISEYELWNIGKVISNGSILF</sequence>
<dbReference type="Proteomes" id="UP000587880">
    <property type="component" value="Unassembled WGS sequence"/>
</dbReference>
<dbReference type="Gene3D" id="3.30.2020.10">
    <property type="entry name" value="NE0471-like N-terminal domain"/>
    <property type="match status" value="1"/>
</dbReference>
<dbReference type="Proteomes" id="UP000822184">
    <property type="component" value="Unassembled WGS sequence"/>
</dbReference>
<evidence type="ECO:0000313" key="3">
    <source>
        <dbReference type="Proteomes" id="UP000587880"/>
    </source>
</evidence>
<dbReference type="EMBL" id="JABTDW010000001">
    <property type="protein sequence ID" value="NSB16545.1"/>
    <property type="molecule type" value="Genomic_DNA"/>
</dbReference>
<evidence type="ECO:0000313" key="1">
    <source>
        <dbReference type="EMBL" id="NMF05029.1"/>
    </source>
</evidence>
<dbReference type="RefSeq" id="WP_077856319.1">
    <property type="nucleotide sequence ID" value="NZ_JABAGD010000014.1"/>
</dbReference>
<protein>
    <submittedName>
        <fullName evidence="1">DUF2442 domain-containing protein</fullName>
    </submittedName>
</protein>